<dbReference type="EMBL" id="JACCEV010000002">
    <property type="protein sequence ID" value="NYT85605.1"/>
    <property type="molecule type" value="Genomic_DNA"/>
</dbReference>
<dbReference type="Gene3D" id="3.40.50.970">
    <property type="match status" value="2"/>
</dbReference>
<dbReference type="CDD" id="cd02002">
    <property type="entry name" value="TPP_BFDC"/>
    <property type="match status" value="1"/>
</dbReference>
<organism evidence="5 6">
    <name type="scientific">Pollutimonas harenae</name>
    <dbReference type="NCBI Taxonomy" id="657015"/>
    <lineage>
        <taxon>Bacteria</taxon>
        <taxon>Pseudomonadati</taxon>
        <taxon>Pseudomonadota</taxon>
        <taxon>Betaproteobacteria</taxon>
        <taxon>Burkholderiales</taxon>
        <taxon>Alcaligenaceae</taxon>
        <taxon>Pollutimonas</taxon>
    </lineage>
</organism>
<feature type="domain" description="Thiamine pyrophosphate enzyme N-terminal TPP-binding" evidence="4">
    <location>
        <begin position="1"/>
        <end position="106"/>
    </location>
</feature>
<dbReference type="NCBIfam" id="NF005760">
    <property type="entry name" value="PRK07586.1"/>
    <property type="match status" value="1"/>
</dbReference>
<dbReference type="GO" id="GO:0003984">
    <property type="term" value="F:acetolactate synthase activity"/>
    <property type="evidence" value="ECO:0007669"/>
    <property type="project" value="TreeGrafter"/>
</dbReference>
<evidence type="ECO:0000256" key="1">
    <source>
        <dbReference type="ARBA" id="ARBA00007812"/>
    </source>
</evidence>
<name>A0A853H304_9BURK</name>
<comment type="similarity">
    <text evidence="1">Belongs to the TPP enzyme family.</text>
</comment>
<keyword evidence="2" id="KW-0786">Thiamine pyrophosphate</keyword>
<dbReference type="GO" id="GO:0050660">
    <property type="term" value="F:flavin adenine dinucleotide binding"/>
    <property type="evidence" value="ECO:0007669"/>
    <property type="project" value="TreeGrafter"/>
</dbReference>
<dbReference type="Proteomes" id="UP000554144">
    <property type="component" value="Unassembled WGS sequence"/>
</dbReference>
<dbReference type="InterPro" id="IPR029061">
    <property type="entry name" value="THDP-binding"/>
</dbReference>
<dbReference type="AlphaFoldDB" id="A0A853H304"/>
<proteinExistence type="inferred from homology"/>
<evidence type="ECO:0000256" key="2">
    <source>
        <dbReference type="ARBA" id="ARBA00023052"/>
    </source>
</evidence>
<dbReference type="CDD" id="cd07035">
    <property type="entry name" value="TPP_PYR_POX_like"/>
    <property type="match status" value="1"/>
</dbReference>
<keyword evidence="6" id="KW-1185">Reference proteome</keyword>
<reference evidence="5 6" key="1">
    <citation type="submission" date="2020-07" db="EMBL/GenBank/DDBJ databases">
        <title>Taxonomic revisions and descriptions of new bacterial species based on genomic comparisons in the high-G+C-content subgroup of the family Alcaligenaceae.</title>
        <authorList>
            <person name="Szabo A."/>
            <person name="Felfoldi T."/>
        </authorList>
    </citation>
    <scope>NUCLEOTIDE SEQUENCE [LARGE SCALE GENOMIC DNA]</scope>
    <source>
        <strain evidence="5 6">DSM 25667</strain>
    </source>
</reference>
<dbReference type="SUPFAM" id="SSF52518">
    <property type="entry name" value="Thiamin diphosphate-binding fold (THDP-binding)"/>
    <property type="match status" value="2"/>
</dbReference>
<dbReference type="PANTHER" id="PTHR18968">
    <property type="entry name" value="THIAMINE PYROPHOSPHATE ENZYMES"/>
    <property type="match status" value="1"/>
</dbReference>
<dbReference type="GO" id="GO:0044281">
    <property type="term" value="P:small molecule metabolic process"/>
    <property type="evidence" value="ECO:0007669"/>
    <property type="project" value="UniProtKB-ARBA"/>
</dbReference>
<evidence type="ECO:0000259" key="4">
    <source>
        <dbReference type="Pfam" id="PF02776"/>
    </source>
</evidence>
<dbReference type="Pfam" id="PF02775">
    <property type="entry name" value="TPP_enzyme_C"/>
    <property type="match status" value="1"/>
</dbReference>
<protein>
    <submittedName>
        <fullName evidence="5">Acetolactate synthase large subunit</fullName>
    </submittedName>
</protein>
<dbReference type="Pfam" id="PF02776">
    <property type="entry name" value="TPP_enzyme_N"/>
    <property type="match status" value="1"/>
</dbReference>
<dbReference type="PANTHER" id="PTHR18968:SF86">
    <property type="entry name" value="ACETOLACTATE SYNTHASE LARGE SUBUNIT ILVX-RELATED"/>
    <property type="match status" value="1"/>
</dbReference>
<comment type="caution">
    <text evidence="5">The sequence shown here is derived from an EMBL/GenBank/DDBJ whole genome shotgun (WGS) entry which is preliminary data.</text>
</comment>
<evidence type="ECO:0000259" key="3">
    <source>
        <dbReference type="Pfam" id="PF02775"/>
    </source>
</evidence>
<gene>
    <name evidence="5" type="ORF">H0A62_08315</name>
</gene>
<feature type="domain" description="Thiamine pyrophosphate enzyme TPP-binding" evidence="3">
    <location>
        <begin position="384"/>
        <end position="512"/>
    </location>
</feature>
<dbReference type="GO" id="GO:0030976">
    <property type="term" value="F:thiamine pyrophosphate binding"/>
    <property type="evidence" value="ECO:0007669"/>
    <property type="project" value="InterPro"/>
</dbReference>
<dbReference type="InterPro" id="IPR012001">
    <property type="entry name" value="Thiamin_PyroP_enz_TPP-bd_dom"/>
</dbReference>
<dbReference type="SUPFAM" id="SSF52467">
    <property type="entry name" value="DHS-like NAD/FAD-binding domain"/>
    <property type="match status" value="1"/>
</dbReference>
<dbReference type="InterPro" id="IPR011766">
    <property type="entry name" value="TPP_enzyme_TPP-bd"/>
</dbReference>
<dbReference type="InterPro" id="IPR029035">
    <property type="entry name" value="DHS-like_NAD/FAD-binding_dom"/>
</dbReference>
<evidence type="ECO:0000313" key="6">
    <source>
        <dbReference type="Proteomes" id="UP000554144"/>
    </source>
</evidence>
<dbReference type="OrthoDB" id="2254214at2"/>
<dbReference type="RefSeq" id="WP_130039182.1">
    <property type="nucleotide sequence ID" value="NZ_JACCEV010000002.1"/>
</dbReference>
<evidence type="ECO:0000313" key="5">
    <source>
        <dbReference type="EMBL" id="NYT85605.1"/>
    </source>
</evidence>
<sequence>MNGADSLCDTLLANNVDVCFANPGTSEMHFVAALDKKPQMRCILGLFEGVVTGAADGYGRMADKPAATLLHLGPGLANGLANLHNARRAHTPMINIVGEHASYHIQYDAPLTSDIESLARPMSDWLHRIESAANVSPAAAAAIEAANQNPGGISTLILPADAAWTEAPEAIQHAKPIPATALDTQALQAASTALGNGRKTVILLSGKALRSGALETASRIAAKTGARLLAQQANSRIERGAGRVMIDRVPFNVDLAVKALEGTEQLILVGSRVPVAFFGYPNKPSVLIPENCEVIALTQPGNDLPQALHELADAVGADRASPITTAERNATTLPTGSLNAASVIQAIGVLSPENAIICDESVSSGRDSFKSTFGSAPHDFLQITGGAIGIGIPLATGASVACPDRKVILMQADGSGMYTPQALWTQAREQLDVVTIIFANRSYAILHNELKMVGAGEPGHNARRMLDLDHPAIDWVHMAQAAGVEAARASTLDSFIDILRSAIARKGPFLIEALI</sequence>
<dbReference type="InterPro" id="IPR045229">
    <property type="entry name" value="TPP_enz"/>
</dbReference>
<accession>A0A853H304</accession>